<evidence type="ECO:0000313" key="4">
    <source>
        <dbReference type="Proteomes" id="UP000028725"/>
    </source>
</evidence>
<protein>
    <submittedName>
        <fullName evidence="3">BNR repeat domain protein</fullName>
    </submittedName>
</protein>
<dbReference type="InterPro" id="IPR058923">
    <property type="entry name" value="RCC1-like_dom"/>
</dbReference>
<reference evidence="3 4" key="1">
    <citation type="submission" date="2014-04" db="EMBL/GenBank/DDBJ databases">
        <title>Genome assembly of Hyalangium minutum DSM 14724.</title>
        <authorList>
            <person name="Sharma G."/>
            <person name="Subramanian S."/>
        </authorList>
    </citation>
    <scope>NUCLEOTIDE SEQUENCE [LARGE SCALE GENOMIC DNA]</scope>
    <source>
        <strain evidence="3 4">DSM 14724</strain>
    </source>
</reference>
<dbReference type="PATRIC" id="fig|394096.3.peg.2969"/>
<dbReference type="InterPro" id="IPR009091">
    <property type="entry name" value="RCC1/BLIP-II"/>
</dbReference>
<comment type="caution">
    <text evidence="3">The sequence shown here is derived from an EMBL/GenBank/DDBJ whole genome shotgun (WGS) entry which is preliminary data.</text>
</comment>
<accession>A0A085WMV9</accession>
<evidence type="ECO:0000313" key="3">
    <source>
        <dbReference type="EMBL" id="KFE69022.1"/>
    </source>
</evidence>
<dbReference type="Proteomes" id="UP000028725">
    <property type="component" value="Unassembled WGS sequence"/>
</dbReference>
<name>A0A085WMV9_9BACT</name>
<dbReference type="SUPFAM" id="SSF50985">
    <property type="entry name" value="RCC1/BLIP-II"/>
    <property type="match status" value="2"/>
</dbReference>
<keyword evidence="4" id="KW-1185">Reference proteome</keyword>
<feature type="domain" description="RCC1-like" evidence="2">
    <location>
        <begin position="298"/>
        <end position="578"/>
    </location>
</feature>
<dbReference type="PRINTS" id="PR00633">
    <property type="entry name" value="RCCNDNSATION"/>
</dbReference>
<dbReference type="PROSITE" id="PS00626">
    <property type="entry name" value="RCC1_2"/>
    <property type="match status" value="3"/>
</dbReference>
<dbReference type="PANTHER" id="PTHR22870">
    <property type="entry name" value="REGULATOR OF CHROMOSOME CONDENSATION"/>
    <property type="match status" value="1"/>
</dbReference>
<dbReference type="OrthoDB" id="9758365at2"/>
<dbReference type="InterPro" id="IPR051210">
    <property type="entry name" value="Ub_ligase/GEF_domain"/>
</dbReference>
<evidence type="ECO:0000256" key="1">
    <source>
        <dbReference type="ARBA" id="ARBA00022737"/>
    </source>
</evidence>
<dbReference type="Gene3D" id="2.130.10.30">
    <property type="entry name" value="Regulator of chromosome condensation 1/beta-lactamase-inhibitor protein II"/>
    <property type="match status" value="4"/>
</dbReference>
<dbReference type="PROSITE" id="PS50012">
    <property type="entry name" value="RCC1_3"/>
    <property type="match status" value="10"/>
</dbReference>
<gene>
    <name evidence="3" type="ORF">DB31_6924</name>
</gene>
<dbReference type="EMBL" id="JMCB01000005">
    <property type="protein sequence ID" value="KFE69022.1"/>
    <property type="molecule type" value="Genomic_DNA"/>
</dbReference>
<dbReference type="InterPro" id="IPR000408">
    <property type="entry name" value="Reg_chr_condens"/>
</dbReference>
<proteinExistence type="predicted"/>
<dbReference type="Pfam" id="PF13540">
    <property type="entry name" value="RCC1_2"/>
    <property type="match status" value="3"/>
</dbReference>
<evidence type="ECO:0000259" key="2">
    <source>
        <dbReference type="Pfam" id="PF25390"/>
    </source>
</evidence>
<dbReference type="STRING" id="394096.DB31_6924"/>
<sequence length="763" mass="80654">MRHTLRFKRELLWQLMLGLSLVLGWSARAEAPLEPEPLEQGTLAERQHRAARRLLATNSYRSVAVSPSGDVWVWGNGLGRDLGTWPEIQLGTGLPVRMPRMTEAVSASSASGGGHSLILLEDGTVMAWGINNVGQLGDGTTLTGFERVKVKGLTEVVAIVAGDTHSLAARRDGSVWAWGSNSYGQLGDGTTTRRLLATPIPGLSQIVAVAAGSSHSLALRADGTVWAWGTNSYGQLGDGTRTQRLSPVQVPGLTDVVAIDTRFATSYAVRTDGSVWAWGANFSGQLGDGTQSTYRATPAPVPGLTQVVSVAAGHSHALALRRDGSLWAWGTNHSGQLGRGTESPTGLPEPVPGLEGVIAAAADSVHSLALRRDGSVYTWGHNQLGAMGTGSDRQATPTRVDLRDVRAMASNSAHAVAIRQDGSVWRWGQEITDGTLITRATPERVQGLSHAVAIAAGAFHSVVALQDGTVWAWGDNFRGQLGQGTFDAGQDTPVQVQGLSDVVAVAAGDFHSLALKRDGTVWAWGANYFGQLGNVALELYDSPVPVQVQGLQGVSSIAAGLDFSAAITSDGTVWQWGSTMLAWYSGDMMPRPPEPAPGLSNAVKVVVMYTGLIALRADGTARQWNVSPFFAVYPDEAFEAITGAVDLVASASSIQILRADGTVWNFGSNLYSERGFPTEEATSYELAQVPGLSGGVALAADSFTVYALRENGRLMAWGSNSLGNIGNGELSVHLRPVRVKLPCKLKDLSAAEGFREHHCHAEP</sequence>
<dbReference type="PANTHER" id="PTHR22870:SF408">
    <property type="entry name" value="OS09G0560450 PROTEIN"/>
    <property type="match status" value="1"/>
</dbReference>
<dbReference type="AlphaFoldDB" id="A0A085WMV9"/>
<keyword evidence="1" id="KW-0677">Repeat</keyword>
<organism evidence="3 4">
    <name type="scientific">Hyalangium minutum</name>
    <dbReference type="NCBI Taxonomy" id="394096"/>
    <lineage>
        <taxon>Bacteria</taxon>
        <taxon>Pseudomonadati</taxon>
        <taxon>Myxococcota</taxon>
        <taxon>Myxococcia</taxon>
        <taxon>Myxococcales</taxon>
        <taxon>Cystobacterineae</taxon>
        <taxon>Archangiaceae</taxon>
        <taxon>Hyalangium</taxon>
    </lineage>
</organism>
<dbReference type="Pfam" id="PF25390">
    <property type="entry name" value="WD40_RLD"/>
    <property type="match status" value="1"/>
</dbReference>
<dbReference type="RefSeq" id="WP_083968286.1">
    <property type="nucleotide sequence ID" value="NZ_JMCB01000005.1"/>
</dbReference>